<dbReference type="Pfam" id="PF00899">
    <property type="entry name" value="ThiF"/>
    <property type="match status" value="1"/>
</dbReference>
<dbReference type="InterPro" id="IPR000415">
    <property type="entry name" value="Nitroreductase-like"/>
</dbReference>
<dbReference type="EMBL" id="BCSZ01000012">
    <property type="protein sequence ID" value="GAT01309.1"/>
    <property type="molecule type" value="Genomic_DNA"/>
</dbReference>
<reference evidence="3 4" key="1">
    <citation type="journal article" date="2016" name="Genome Announc.">
        <title>Draft Genome Sequences of Five Rapidly Growing Mycobacterium Species, M. thermoresistibile, M. fortuitum subsp. acetamidolyticum, M. canariasense, M. brisbanense, and M. novocastrense.</title>
        <authorList>
            <person name="Katahira K."/>
            <person name="Ogura Y."/>
            <person name="Gotoh Y."/>
            <person name="Hayashi T."/>
        </authorList>
    </citation>
    <scope>NUCLEOTIDE SEQUENCE [LARGE SCALE GENOMIC DNA]</scope>
    <source>
        <strain evidence="3 4">JCM6368</strain>
    </source>
</reference>
<dbReference type="GO" id="GO:0061503">
    <property type="term" value="F:tRNA threonylcarbamoyladenosine dehydratase"/>
    <property type="evidence" value="ECO:0007669"/>
    <property type="project" value="TreeGrafter"/>
</dbReference>
<organism evidence="3 4">
    <name type="scientific">Mycolicibacterium fortuitum subsp. acetamidolyticum</name>
    <dbReference type="NCBI Taxonomy" id="144550"/>
    <lineage>
        <taxon>Bacteria</taxon>
        <taxon>Bacillati</taxon>
        <taxon>Actinomycetota</taxon>
        <taxon>Actinomycetes</taxon>
        <taxon>Mycobacteriales</taxon>
        <taxon>Mycobacteriaceae</taxon>
        <taxon>Mycolicibacterium</taxon>
    </lineage>
</organism>
<evidence type="ECO:0000256" key="1">
    <source>
        <dbReference type="SAM" id="MobiDB-lite"/>
    </source>
</evidence>
<feature type="compositionally biased region" description="Low complexity" evidence="1">
    <location>
        <begin position="695"/>
        <end position="709"/>
    </location>
</feature>
<evidence type="ECO:0000313" key="4">
    <source>
        <dbReference type="Proteomes" id="UP000069705"/>
    </source>
</evidence>
<proteinExistence type="predicted"/>
<dbReference type="Proteomes" id="UP000069705">
    <property type="component" value="Unassembled WGS sequence"/>
</dbReference>
<dbReference type="PANTHER" id="PTHR43267:SF3">
    <property type="entry name" value="THIF PROTEIN"/>
    <property type="match status" value="1"/>
</dbReference>
<dbReference type="InterPro" id="IPR035985">
    <property type="entry name" value="Ubiquitin-activating_enz"/>
</dbReference>
<comment type="caution">
    <text evidence="3">The sequence shown here is derived from an EMBL/GenBank/DDBJ whole genome shotgun (WGS) entry which is preliminary data.</text>
</comment>
<evidence type="ECO:0000259" key="2">
    <source>
        <dbReference type="Pfam" id="PF00899"/>
    </source>
</evidence>
<evidence type="ECO:0000313" key="3">
    <source>
        <dbReference type="EMBL" id="GAT01309.1"/>
    </source>
</evidence>
<dbReference type="GO" id="GO:0008641">
    <property type="term" value="F:ubiquitin-like modifier activating enzyme activity"/>
    <property type="evidence" value="ECO:0007669"/>
    <property type="project" value="InterPro"/>
</dbReference>
<gene>
    <name evidence="3" type="ORF">RMCFA_1423</name>
</gene>
<dbReference type="NCBIfam" id="NF005901">
    <property type="entry name" value="PRK07877.1"/>
    <property type="match status" value="1"/>
</dbReference>
<dbReference type="PANTHER" id="PTHR43267">
    <property type="entry name" value="TRNA THREONYLCARBAMOYLADENOSINE DEHYDRATASE"/>
    <property type="match status" value="1"/>
</dbReference>
<dbReference type="GO" id="GO:0061504">
    <property type="term" value="P:cyclic threonylcarbamoyladenosine biosynthetic process"/>
    <property type="evidence" value="ECO:0007669"/>
    <property type="project" value="TreeGrafter"/>
</dbReference>
<dbReference type="InterPro" id="IPR045886">
    <property type="entry name" value="ThiF/MoeB/HesA"/>
</dbReference>
<sequence>MQTAYTARVLDPTNPADNARLDELRADPDIDFLDDHDAQLESLRALRPAPAEELLREGRRWAYYPWRRAVVAVLGPRGFQALRLDRNRNNITAAEQTTLSTLSIGVAGLSVGHVIAHTLAAQGLCGKLRLADFDHLELSNLNRVPATVFDLGINKAVVAARRIAELDPYLPVEVVDTGLNAETLDDFVKGLDIAVEECDSLDIKALLRVAARDLQIPVLMATSDRGIVDVERFDQEPERPILHGLLGQLDIGLLPGMTSREKIPHVLRHLEAERLSPRTAASLIEIDRSLSTWPQLASDVIIGAAAIAEAVRRIGLGEQLRSGRSRIDVNWALGQIHEPDMAHRYEPTTDEPNTPQALDGGPLEHLATAAMRAPSGGNTQPWQIALTEDSITVGIDPHHTSTMDLKFRGSAVALGAALLNIKIAAAEHHVLGPVTVTAAGSAPLQATMRITDDGNDPALAQLYQPMLARESNRHHGTPKPLDNGTITALTDAAEQHGAHLHLLTQRDDIAQAATILAAADRVRFLTPRLHQEMISELRWPGDPDPDTGIDVRSLEFDPGEMAVLDVLRRPDVMEQLAEWDAGSALGDDMRDRVLASSALAVVTVTGNDLRAYATGGSAVEAVWIAAQQQGFGVQPVSPVFLYAQTTTELEELSAPFATELAELQSEFNTLAQLQPGDSIALILRLAVAPPASLPSRRSTSRVRSATTTTHPLSRGPW</sequence>
<protein>
    <recommendedName>
        <fullName evidence="2">THIF-type NAD/FAD binding fold domain-containing protein</fullName>
    </recommendedName>
</protein>
<dbReference type="AlphaFoldDB" id="A0A100WNH9"/>
<dbReference type="RefSeq" id="WP_061262892.1">
    <property type="nucleotide sequence ID" value="NZ_BCSZ01000012.1"/>
</dbReference>
<feature type="domain" description="THIF-type NAD/FAD binding fold" evidence="2">
    <location>
        <begin position="85"/>
        <end position="248"/>
    </location>
</feature>
<name>A0A100WNH9_MYCFO</name>
<dbReference type="SUPFAM" id="SSF69572">
    <property type="entry name" value="Activating enzymes of the ubiquitin-like proteins"/>
    <property type="match status" value="1"/>
</dbReference>
<dbReference type="Gene3D" id="3.40.50.720">
    <property type="entry name" value="NAD(P)-binding Rossmann-like Domain"/>
    <property type="match status" value="1"/>
</dbReference>
<dbReference type="Gene3D" id="3.40.109.10">
    <property type="entry name" value="NADH Oxidase"/>
    <property type="match status" value="1"/>
</dbReference>
<dbReference type="CDD" id="cd01483">
    <property type="entry name" value="E1_enzyme_family"/>
    <property type="match status" value="1"/>
</dbReference>
<dbReference type="SUPFAM" id="SSF55469">
    <property type="entry name" value="FMN-dependent nitroreductase-like"/>
    <property type="match status" value="1"/>
</dbReference>
<dbReference type="InterPro" id="IPR000594">
    <property type="entry name" value="ThiF_NAD_FAD-bd"/>
</dbReference>
<accession>A0A100WNH9</accession>
<dbReference type="GO" id="GO:0016491">
    <property type="term" value="F:oxidoreductase activity"/>
    <property type="evidence" value="ECO:0007669"/>
    <property type="project" value="InterPro"/>
</dbReference>
<feature type="region of interest" description="Disordered" evidence="1">
    <location>
        <begin position="692"/>
        <end position="717"/>
    </location>
</feature>
<reference evidence="4" key="2">
    <citation type="submission" date="2016-02" db="EMBL/GenBank/DDBJ databases">
        <title>Draft genome sequence of five rapidly growing Mycobacterium species.</title>
        <authorList>
            <person name="Katahira K."/>
            <person name="Gotou Y."/>
            <person name="Iida K."/>
            <person name="Ogura Y."/>
            <person name="Hayashi T."/>
        </authorList>
    </citation>
    <scope>NUCLEOTIDE SEQUENCE [LARGE SCALE GENOMIC DNA]</scope>
    <source>
        <strain evidence="4">JCM6368</strain>
    </source>
</reference>